<keyword evidence="5" id="KW-1185">Reference proteome</keyword>
<proteinExistence type="inferred from homology"/>
<evidence type="ECO:0000313" key="4">
    <source>
        <dbReference type="EMBL" id="MEF2968093.1"/>
    </source>
</evidence>
<evidence type="ECO:0000256" key="3">
    <source>
        <dbReference type="SAM" id="Phobius"/>
    </source>
</evidence>
<sequence>MLIEKYLAFKRKYVVRKRREYEYAINRFYAHLIDPFFTKLVYDLKLTPNLVTVFTGLLGIGAGVSFFLQRWVLGAVLLQLHHFFDGADGNLARLTNRCTPFGAKLDQISDQTVRWVLFLGLALGADLPVWLRIALPLTILVDLVVVHKYVLPFSRKNKLVRSKWKQWFLDRGIIPGFDIFSIFFIISISAIFGWLPQAILIIVILKNLDWLYRVYECIKTKSSASKPSHL</sequence>
<dbReference type="RefSeq" id="WP_331848306.1">
    <property type="nucleotide sequence ID" value="NZ_JAZHPZ010000012.1"/>
</dbReference>
<keyword evidence="1 2" id="KW-0808">Transferase</keyword>
<organism evidence="4 5">
    <name type="scientific">Paenibacillus haidiansis</name>
    <dbReference type="NCBI Taxonomy" id="1574488"/>
    <lineage>
        <taxon>Bacteria</taxon>
        <taxon>Bacillati</taxon>
        <taxon>Bacillota</taxon>
        <taxon>Bacilli</taxon>
        <taxon>Bacillales</taxon>
        <taxon>Paenibacillaceae</taxon>
        <taxon>Paenibacillus</taxon>
    </lineage>
</organism>
<name>A0ABU7VWE5_9BACL</name>
<feature type="transmembrane region" description="Helical" evidence="3">
    <location>
        <begin position="172"/>
        <end position="205"/>
    </location>
</feature>
<feature type="transmembrane region" description="Helical" evidence="3">
    <location>
        <begin position="129"/>
        <end position="151"/>
    </location>
</feature>
<dbReference type="InterPro" id="IPR000462">
    <property type="entry name" value="CDP-OH_P_trans"/>
</dbReference>
<dbReference type="Gene3D" id="1.20.120.1760">
    <property type="match status" value="1"/>
</dbReference>
<dbReference type="Pfam" id="PF01066">
    <property type="entry name" value="CDP-OH_P_transf"/>
    <property type="match status" value="1"/>
</dbReference>
<evidence type="ECO:0000313" key="5">
    <source>
        <dbReference type="Proteomes" id="UP001306950"/>
    </source>
</evidence>
<keyword evidence="3" id="KW-0812">Transmembrane</keyword>
<reference evidence="4 5" key="1">
    <citation type="submission" date="2024-02" db="EMBL/GenBank/DDBJ databases">
        <title>A nitrogen-fixing paenibacillus bacterium.</title>
        <authorList>
            <person name="Zhang W.L."/>
            <person name="Chen S.F."/>
        </authorList>
    </citation>
    <scope>NUCLEOTIDE SEQUENCE [LARGE SCALE GENOMIC DNA]</scope>
    <source>
        <strain evidence="4 5">M1</strain>
    </source>
</reference>
<evidence type="ECO:0000256" key="1">
    <source>
        <dbReference type="ARBA" id="ARBA00022679"/>
    </source>
</evidence>
<keyword evidence="3" id="KW-1133">Transmembrane helix</keyword>
<dbReference type="Proteomes" id="UP001306950">
    <property type="component" value="Unassembled WGS sequence"/>
</dbReference>
<gene>
    <name evidence="4" type="ORF">V3851_19875</name>
</gene>
<dbReference type="InterPro" id="IPR043130">
    <property type="entry name" value="CDP-OH_PTrfase_TM_dom"/>
</dbReference>
<dbReference type="InterPro" id="IPR048254">
    <property type="entry name" value="CDP_ALCOHOL_P_TRANSF_CS"/>
</dbReference>
<evidence type="ECO:0000256" key="2">
    <source>
        <dbReference type="RuleBase" id="RU003750"/>
    </source>
</evidence>
<feature type="transmembrane region" description="Helical" evidence="3">
    <location>
        <begin position="49"/>
        <end position="68"/>
    </location>
</feature>
<protein>
    <submittedName>
        <fullName evidence="4">CDP-alcohol phosphatidyltransferase family protein</fullName>
    </submittedName>
</protein>
<keyword evidence="3" id="KW-0472">Membrane</keyword>
<dbReference type="PROSITE" id="PS00379">
    <property type="entry name" value="CDP_ALCOHOL_P_TRANSF"/>
    <property type="match status" value="1"/>
</dbReference>
<comment type="caution">
    <text evidence="4">The sequence shown here is derived from an EMBL/GenBank/DDBJ whole genome shotgun (WGS) entry which is preliminary data.</text>
</comment>
<dbReference type="EMBL" id="JAZHPZ010000012">
    <property type="protein sequence ID" value="MEF2968093.1"/>
    <property type="molecule type" value="Genomic_DNA"/>
</dbReference>
<accession>A0ABU7VWE5</accession>
<comment type="similarity">
    <text evidence="2">Belongs to the CDP-alcohol phosphatidyltransferase class-I family.</text>
</comment>